<evidence type="ECO:0000259" key="1">
    <source>
        <dbReference type="Pfam" id="PF08722"/>
    </source>
</evidence>
<dbReference type="InterPro" id="IPR014833">
    <property type="entry name" value="TnsA_N"/>
</dbReference>
<reference evidence="2" key="2">
    <citation type="submission" date="2019-04" db="EMBL/GenBank/DDBJ databases">
        <authorList>
            <person name="Zou H."/>
        </authorList>
    </citation>
    <scope>NUCLEOTIDE SEQUENCE</scope>
    <source>
        <strain evidence="2">2015oxa</strain>
    </source>
</reference>
<dbReference type="EMBL" id="SUNE01000009">
    <property type="protein sequence ID" value="MDG5901013.1"/>
    <property type="molecule type" value="Genomic_DNA"/>
</dbReference>
<gene>
    <name evidence="2" type="ORF">E2650_14160</name>
</gene>
<reference evidence="2" key="1">
    <citation type="journal article" date="2019" name="Int J Environ Res Public Health">
        <title>Characterization of Chromosome-Mediated BlaOXA-894 in Shewanella xiamenensis Isolated from Pig Wastewater.</title>
        <authorList>
            <person name="Zou H."/>
            <person name="Zhou Z."/>
            <person name="Xia H."/>
            <person name="Zhao Q."/>
            <person name="Li X."/>
        </authorList>
    </citation>
    <scope>NUCLEOTIDE SEQUENCE</scope>
    <source>
        <strain evidence="2">2015oxa</strain>
    </source>
</reference>
<dbReference type="Proteomes" id="UP001152518">
    <property type="component" value="Unassembled WGS sequence"/>
</dbReference>
<sequence length="209" mass="23806">MYIRSLRKPSPNKNVFKFASAKVSETIMCESSLEFDACFHHEYNDCIEMFGSQPEGFYYYFEGKRLPYTPDTIVHFIDGTVKFHEYKPYSKTFDPTFRAKFVAKKAAARSLGADLILITERQIRVNPILNNLKILHRYSGIYGLSDIQVELLNLIKKTGKISVNDVAAKQSLALGEIRSHLYSLIHKGLVKANLSQDDLGCNPAVWCIE</sequence>
<accession>A0AAW6QYE5</accession>
<comment type="caution">
    <text evidence="2">The sequence shown here is derived from an EMBL/GenBank/DDBJ whole genome shotgun (WGS) entry which is preliminary data.</text>
</comment>
<dbReference type="Pfam" id="PF08722">
    <property type="entry name" value="Tn7_TnsA-like_N"/>
    <property type="match status" value="1"/>
</dbReference>
<proteinExistence type="predicted"/>
<dbReference type="AlphaFoldDB" id="A0AAW6QYE5"/>
<protein>
    <recommendedName>
        <fullName evidence="1">TnsA endonuclease N-terminal domain-containing protein</fullName>
    </recommendedName>
</protein>
<name>A0AAW6QYE5_9GAMM</name>
<organism evidence="2">
    <name type="scientific">Shewanella xiamenensis</name>
    <dbReference type="NCBI Taxonomy" id="332186"/>
    <lineage>
        <taxon>Bacteria</taxon>
        <taxon>Pseudomonadati</taxon>
        <taxon>Pseudomonadota</taxon>
        <taxon>Gammaproteobacteria</taxon>
        <taxon>Alteromonadales</taxon>
        <taxon>Shewanellaceae</taxon>
        <taxon>Shewanella</taxon>
    </lineage>
</organism>
<feature type="domain" description="TnsA endonuclease N-terminal" evidence="1">
    <location>
        <begin position="45"/>
        <end position="120"/>
    </location>
</feature>
<dbReference type="InterPro" id="IPR036390">
    <property type="entry name" value="WH_DNA-bd_sf"/>
</dbReference>
<evidence type="ECO:0000313" key="2">
    <source>
        <dbReference type="EMBL" id="MDG5901013.1"/>
    </source>
</evidence>
<dbReference type="SUPFAM" id="SSF46785">
    <property type="entry name" value="Winged helix' DNA-binding domain"/>
    <property type="match status" value="1"/>
</dbReference>